<dbReference type="InterPro" id="IPR013486">
    <property type="entry name" value="SpoIID/LytB"/>
</dbReference>
<dbReference type="InterPro" id="IPR051922">
    <property type="entry name" value="Bact_Sporulation_Assoc"/>
</dbReference>
<dbReference type="EMBL" id="DVJO01000215">
    <property type="protein sequence ID" value="HIS83890.1"/>
    <property type="molecule type" value="Genomic_DNA"/>
</dbReference>
<dbReference type="NCBIfam" id="TIGR02669">
    <property type="entry name" value="SpoIID_LytB"/>
    <property type="match status" value="1"/>
</dbReference>
<keyword evidence="1" id="KW-0732">Signal</keyword>
<dbReference type="InterPro" id="IPR013693">
    <property type="entry name" value="SpoIID/LytB_N"/>
</dbReference>
<reference evidence="3" key="1">
    <citation type="submission" date="2020-10" db="EMBL/GenBank/DDBJ databases">
        <authorList>
            <person name="Gilroy R."/>
        </authorList>
    </citation>
    <scope>NUCLEOTIDE SEQUENCE</scope>
    <source>
        <strain evidence="3">CHK152-2994</strain>
    </source>
</reference>
<dbReference type="Proteomes" id="UP000824139">
    <property type="component" value="Unassembled WGS sequence"/>
</dbReference>
<gene>
    <name evidence="3" type="ORF">IAD41_09835</name>
</gene>
<dbReference type="PANTHER" id="PTHR30032">
    <property type="entry name" value="N-ACETYLMURAMOYL-L-ALANINE AMIDASE-RELATED"/>
    <property type="match status" value="1"/>
</dbReference>
<evidence type="ECO:0000313" key="4">
    <source>
        <dbReference type="Proteomes" id="UP000824139"/>
    </source>
</evidence>
<feature type="domain" description="Sporulation stage II protein D amidase enhancer LytB N-terminal" evidence="2">
    <location>
        <begin position="116"/>
        <end position="206"/>
    </location>
</feature>
<accession>A0A9D1K4E3</accession>
<dbReference type="AlphaFoldDB" id="A0A9D1K4E3"/>
<sequence>MKKRIIWAFSIFLMLSAAVNPCYAIKIGLETDAEHIGIGASVETSLIDANTNKTVTKLEAMKGYEIIPYKNTMAIALNGKFYQIYSDYVVLKAPAGAFVSAKNKWYRGFIIIQNKNKKLTVINDVELEDYLKGVVPSEMPSGWELEALKAQAIAARSYALANLGKRASLGYDLKDTPEDQAYGGASAETVKTNEAVDSTCGLVLTYNTKVVPAYYSASAGGKTINASAVWGNDLPFIRSVPSYDDNVKKNGHGVGMSQHGANNLAKQGYNAYQILSYFFQNVKFAKVSENSLN</sequence>
<evidence type="ECO:0000313" key="3">
    <source>
        <dbReference type="EMBL" id="HIS83890.1"/>
    </source>
</evidence>
<name>A0A9D1K4E3_9BACT</name>
<dbReference type="PANTHER" id="PTHR30032:SF4">
    <property type="entry name" value="AMIDASE ENHANCER"/>
    <property type="match status" value="1"/>
</dbReference>
<organism evidence="3 4">
    <name type="scientific">Candidatus Scatenecus faecavium</name>
    <dbReference type="NCBI Taxonomy" id="2840915"/>
    <lineage>
        <taxon>Bacteria</taxon>
        <taxon>Candidatus Scatenecus</taxon>
    </lineage>
</organism>
<comment type="caution">
    <text evidence="3">The sequence shown here is derived from an EMBL/GenBank/DDBJ whole genome shotgun (WGS) entry which is preliminary data.</text>
</comment>
<feature type="signal peptide" evidence="1">
    <location>
        <begin position="1"/>
        <end position="24"/>
    </location>
</feature>
<reference evidence="3" key="2">
    <citation type="journal article" date="2021" name="PeerJ">
        <title>Extensive microbial diversity within the chicken gut microbiome revealed by metagenomics and culture.</title>
        <authorList>
            <person name="Gilroy R."/>
            <person name="Ravi A."/>
            <person name="Getino M."/>
            <person name="Pursley I."/>
            <person name="Horton D.L."/>
            <person name="Alikhan N.F."/>
            <person name="Baker D."/>
            <person name="Gharbi K."/>
            <person name="Hall N."/>
            <person name="Watson M."/>
            <person name="Adriaenssens E.M."/>
            <person name="Foster-Nyarko E."/>
            <person name="Jarju S."/>
            <person name="Secka A."/>
            <person name="Antonio M."/>
            <person name="Oren A."/>
            <person name="Chaudhuri R.R."/>
            <person name="La Ragione R."/>
            <person name="Hildebrand F."/>
            <person name="Pallen M.J."/>
        </authorList>
    </citation>
    <scope>NUCLEOTIDE SEQUENCE</scope>
    <source>
        <strain evidence="3">CHK152-2994</strain>
    </source>
</reference>
<feature type="chain" id="PRO_5038580158" evidence="1">
    <location>
        <begin position="25"/>
        <end position="293"/>
    </location>
</feature>
<dbReference type="Pfam" id="PF08486">
    <property type="entry name" value="SpoIID"/>
    <property type="match status" value="1"/>
</dbReference>
<dbReference type="GO" id="GO:0030288">
    <property type="term" value="C:outer membrane-bounded periplasmic space"/>
    <property type="evidence" value="ECO:0007669"/>
    <property type="project" value="TreeGrafter"/>
</dbReference>
<evidence type="ECO:0000259" key="2">
    <source>
        <dbReference type="Pfam" id="PF08486"/>
    </source>
</evidence>
<protein>
    <submittedName>
        <fullName evidence="3">SpoIID/LytB domain-containing protein</fullName>
    </submittedName>
</protein>
<proteinExistence type="predicted"/>
<evidence type="ECO:0000256" key="1">
    <source>
        <dbReference type="SAM" id="SignalP"/>
    </source>
</evidence>
<dbReference type="GO" id="GO:0030435">
    <property type="term" value="P:sporulation resulting in formation of a cellular spore"/>
    <property type="evidence" value="ECO:0007669"/>
    <property type="project" value="InterPro"/>
</dbReference>